<proteinExistence type="predicted"/>
<keyword evidence="2" id="KW-1185">Reference proteome</keyword>
<name>Q6KGL5_BPFO1</name>
<sequence>MRRIRTFCLSVISRMHIHMCFHSIVTPSCTSLWQFAQSKTHLSTSDCIVASE</sequence>
<organism evidence="1 2">
    <name type="scientific">Salmonella phage Felix O1 (isolate Felix O1-VT1)</name>
    <name type="common">Bacteriophage Felix O1</name>
    <dbReference type="NCBI Taxonomy" id="1283336"/>
    <lineage>
        <taxon>Viruses</taxon>
        <taxon>Duplodnaviria</taxon>
        <taxon>Heunggongvirae</taxon>
        <taxon>Uroviricota</taxon>
        <taxon>Caudoviricetes</taxon>
        <taxon>Andersonviridae</taxon>
        <taxon>Ounavirinae</taxon>
        <taxon>Felixounavirus</taxon>
        <taxon>Felixounavirus felixO1</taxon>
    </lineage>
</organism>
<dbReference type="Proteomes" id="UP000009070">
    <property type="component" value="Segment"/>
</dbReference>
<evidence type="ECO:0000313" key="1">
    <source>
        <dbReference type="EMBL" id="AAQ14653.1"/>
    </source>
</evidence>
<reference evidence="1 2" key="1">
    <citation type="submission" date="2000-11" db="EMBL/GenBank/DDBJ databases">
        <title>Bacteriophage Felix O1: Genetic Characterization.</title>
        <authorList>
            <person name="Sriranganathan N."/>
            <person name="Whichard J.M."/>
            <person name="Pierson F.W."/>
            <person name="Kapur V."/>
            <person name="Weigt L.A."/>
        </authorList>
    </citation>
    <scope>NUCLEOTIDE SEQUENCE [LARGE SCALE GENOMIC DNA]</scope>
    <source>
        <strain evidence="1">Felix O1-VT1</strain>
    </source>
</reference>
<organismHost>
    <name type="scientific">Salmonella</name>
    <dbReference type="NCBI Taxonomy" id="590"/>
</organismHost>
<evidence type="ECO:0000313" key="2">
    <source>
        <dbReference type="Proteomes" id="UP000009070"/>
    </source>
</evidence>
<accession>Q6KGL5</accession>
<protein>
    <submittedName>
        <fullName evidence="1">Uncharacterized protein</fullName>
    </submittedName>
</protein>
<dbReference type="EMBL" id="AF320576">
    <property type="protein sequence ID" value="AAQ14653.1"/>
    <property type="molecule type" value="Genomic_DNA"/>
</dbReference>